<dbReference type="PANTHER" id="PTHR10133">
    <property type="entry name" value="DNA POLYMERASE I"/>
    <property type="match status" value="1"/>
</dbReference>
<dbReference type="GO" id="GO:0006261">
    <property type="term" value="P:DNA-templated DNA replication"/>
    <property type="evidence" value="ECO:0007669"/>
    <property type="project" value="InterPro"/>
</dbReference>
<dbReference type="PRINTS" id="PR00868">
    <property type="entry name" value="DNAPOLI"/>
</dbReference>
<reference evidence="4" key="1">
    <citation type="submission" date="2021-03" db="EMBL/GenBank/DDBJ databases">
        <authorList>
            <person name="Tong Y."/>
            <person name="Zhang W."/>
            <person name="Tian F."/>
            <person name="Li J."/>
            <person name="He X."/>
        </authorList>
    </citation>
    <scope>NUCLEOTIDE SEQUENCE</scope>
</reference>
<evidence type="ECO:0000313" key="5">
    <source>
        <dbReference type="Proteomes" id="UP000693765"/>
    </source>
</evidence>
<keyword evidence="2" id="KW-1194">Viral DNA replication</keyword>
<dbReference type="GO" id="GO:0039693">
    <property type="term" value="P:viral DNA genome replication"/>
    <property type="evidence" value="ECO:0007669"/>
    <property type="project" value="UniProtKB-KW"/>
</dbReference>
<evidence type="ECO:0000256" key="2">
    <source>
        <dbReference type="ARBA" id="ARBA00023109"/>
    </source>
</evidence>
<feature type="domain" description="DNA-directed DNA polymerase family A palm" evidence="3">
    <location>
        <begin position="490"/>
        <end position="741"/>
    </location>
</feature>
<dbReference type="Proteomes" id="UP000693765">
    <property type="component" value="Segment"/>
</dbReference>
<dbReference type="Gene3D" id="3.30.70.370">
    <property type="match status" value="1"/>
</dbReference>
<dbReference type="PANTHER" id="PTHR10133:SF27">
    <property type="entry name" value="DNA POLYMERASE NU"/>
    <property type="match status" value="1"/>
</dbReference>
<dbReference type="InterPro" id="IPR001098">
    <property type="entry name" value="DNA-dir_DNA_pol_A_palm_dom"/>
</dbReference>
<dbReference type="GO" id="GO:0003887">
    <property type="term" value="F:DNA-directed DNA polymerase activity"/>
    <property type="evidence" value="ECO:0007669"/>
    <property type="project" value="InterPro"/>
</dbReference>
<accession>A0A8F2F4F0</accession>
<evidence type="ECO:0000259" key="3">
    <source>
        <dbReference type="SMART" id="SM00482"/>
    </source>
</evidence>
<dbReference type="EMBL" id="MW831865">
    <property type="protein sequence ID" value="QWT56566.1"/>
    <property type="molecule type" value="Genomic_DNA"/>
</dbReference>
<keyword evidence="5" id="KW-1185">Reference proteome</keyword>
<dbReference type="InterPro" id="IPR002298">
    <property type="entry name" value="DNA_polymerase_A"/>
</dbReference>
<evidence type="ECO:0000256" key="1">
    <source>
        <dbReference type="ARBA" id="ARBA00022705"/>
    </source>
</evidence>
<dbReference type="Pfam" id="PF00476">
    <property type="entry name" value="DNA_pol_A"/>
    <property type="match status" value="1"/>
</dbReference>
<protein>
    <submittedName>
        <fullName evidence="4">DNA polymerase</fullName>
    </submittedName>
</protein>
<name>A0A8F2F4F0_9CAUD</name>
<dbReference type="SUPFAM" id="SSF56672">
    <property type="entry name" value="DNA/RNA polymerases"/>
    <property type="match status" value="1"/>
</dbReference>
<organism evidence="4 5">
    <name type="scientific">Stenotrophomonas phage BUCT598</name>
    <dbReference type="NCBI Taxonomy" id="2834253"/>
    <lineage>
        <taxon>Viruses</taxon>
        <taxon>Duplodnaviria</taxon>
        <taxon>Heunggongvirae</taxon>
        <taxon>Uroviricota</taxon>
        <taxon>Caudoviricetes</taxon>
        <taxon>Autographivirales</taxon>
        <taxon>Autonotataviridae</taxon>
        <taxon>Gujervirinae</taxon>
        <taxon>Smasvirus</taxon>
        <taxon>Smasvirus BUCT598</taxon>
    </lineage>
</organism>
<proteinExistence type="predicted"/>
<dbReference type="SMART" id="SM00482">
    <property type="entry name" value="POLAc"/>
    <property type="match status" value="1"/>
</dbReference>
<dbReference type="GO" id="GO:0006302">
    <property type="term" value="P:double-strand break repair"/>
    <property type="evidence" value="ECO:0007669"/>
    <property type="project" value="TreeGrafter"/>
</dbReference>
<dbReference type="InterPro" id="IPR043502">
    <property type="entry name" value="DNA/RNA_pol_sf"/>
</dbReference>
<sequence length="818" mass="92431">MSIVIKPMQERGFLAWDLETGIKQALRRKASPFYGLNQYWAVGFGTGVMDRVGFHRGVHGIPDNWFPEMLDQCKLLVGFNIKFDLLYALQCPKNHKAWRKWVAAGGQVWDCQMAEYLLQGMDKPWQMCSMDETAPLYGGSMKDSAVKACWQNGIDTPDIDPDMLMDYLLGTGEDNLGDIGNTAHIFKGQFKLATERGQLKSIMLNNGALLYTVEAELNGMKIARELGEKLRVELVEKLEVVSAKVNAYIPKDLPFDFNWGSTAQKSALFFGGSVRYDQRVHKCEMHEVLADEIKRGAAEDHGQVGAHECTDACRKLYAKRDQTEYVLKAGGTKPESEMTEKDWALVERFAGGAKKGMPKTKKVKVDDLDKPKMFTVDRFYKFPGFVTPLPKWESKSNPGQYSTSSDTIDELATWVDAPPFIKDFTEQSKISKDLSTYYWVIDSKTGEKKGMLSLLGPDDIIHHSLNMVNTNTARLSSSDPNLQNIPKGDKSDVKTVFISRFEGGYIIQSDFTALEVYVQGNLSLDKNLLSDLRSGMDMHCKRVSQKEGVPYEYVVERAKDKKHPEYEVWSYKRTKAKEFSFQRAYGAGAAAIAAATGMSVEDVKALIEAEEAMYPGVIKFNNATMKQLERNRKPSKLFLPHDITGDPVNFGKSWFKTPDGKRYCVWESCAPKWLYERDGTLTSFKPTVVQNYPVQGTGGEWAKAAMWLLIRAFYEMDNFDGKALLVNQVHDAVYVDAHPDVYIKAMALTHACMEEASVLMEQHFDWPIAVPVPTETVYGSSMAEELGAPEEMHKYVPLYRKVIRQKYLKNHTASFEKE</sequence>
<dbReference type="GO" id="GO:0003677">
    <property type="term" value="F:DNA binding"/>
    <property type="evidence" value="ECO:0007669"/>
    <property type="project" value="InterPro"/>
</dbReference>
<dbReference type="Gene3D" id="1.10.150.20">
    <property type="entry name" value="5' to 3' exonuclease, C-terminal subdomain"/>
    <property type="match status" value="1"/>
</dbReference>
<evidence type="ECO:0000313" key="4">
    <source>
        <dbReference type="EMBL" id="QWT56566.1"/>
    </source>
</evidence>
<keyword evidence="1" id="KW-0235">DNA replication</keyword>